<evidence type="ECO:0000313" key="4">
    <source>
        <dbReference type="Proteomes" id="UP000054166"/>
    </source>
</evidence>
<reference evidence="4" key="2">
    <citation type="submission" date="2015-01" db="EMBL/GenBank/DDBJ databases">
        <title>Evolutionary Origins and Diversification of the Mycorrhizal Mutualists.</title>
        <authorList>
            <consortium name="DOE Joint Genome Institute"/>
            <consortium name="Mycorrhizal Genomics Consortium"/>
            <person name="Kohler A."/>
            <person name="Kuo A."/>
            <person name="Nagy L.G."/>
            <person name="Floudas D."/>
            <person name="Copeland A."/>
            <person name="Barry K.W."/>
            <person name="Cichocki N."/>
            <person name="Veneault-Fourrey C."/>
            <person name="LaButti K."/>
            <person name="Lindquist E.A."/>
            <person name="Lipzen A."/>
            <person name="Lundell T."/>
            <person name="Morin E."/>
            <person name="Murat C."/>
            <person name="Riley R."/>
            <person name="Ohm R."/>
            <person name="Sun H."/>
            <person name="Tunlid A."/>
            <person name="Henrissat B."/>
            <person name="Grigoriev I.V."/>
            <person name="Hibbett D.S."/>
            <person name="Martin F."/>
        </authorList>
    </citation>
    <scope>NUCLEOTIDE SEQUENCE [LARGE SCALE GENOMIC DNA]</scope>
    <source>
        <strain evidence="4">F 1598</strain>
    </source>
</reference>
<dbReference type="Pfam" id="PF20151">
    <property type="entry name" value="DUF6533"/>
    <property type="match status" value="1"/>
</dbReference>
<dbReference type="Proteomes" id="UP000054166">
    <property type="component" value="Unassembled WGS sequence"/>
</dbReference>
<feature type="transmembrane region" description="Helical" evidence="1">
    <location>
        <begin position="172"/>
        <end position="191"/>
    </location>
</feature>
<reference evidence="3 4" key="1">
    <citation type="submission" date="2014-04" db="EMBL/GenBank/DDBJ databases">
        <authorList>
            <consortium name="DOE Joint Genome Institute"/>
            <person name="Kuo A."/>
            <person name="Tarkka M."/>
            <person name="Buscot F."/>
            <person name="Kohler A."/>
            <person name="Nagy L.G."/>
            <person name="Floudas D."/>
            <person name="Copeland A."/>
            <person name="Barry K.W."/>
            <person name="Cichocki N."/>
            <person name="Veneault-Fourrey C."/>
            <person name="LaButti K."/>
            <person name="Lindquist E.A."/>
            <person name="Lipzen A."/>
            <person name="Lundell T."/>
            <person name="Morin E."/>
            <person name="Murat C."/>
            <person name="Sun H."/>
            <person name="Tunlid A."/>
            <person name="Henrissat B."/>
            <person name="Grigoriev I.V."/>
            <person name="Hibbett D.S."/>
            <person name="Martin F."/>
            <person name="Nordberg H.P."/>
            <person name="Cantor M.N."/>
            <person name="Hua S.X."/>
        </authorList>
    </citation>
    <scope>NUCLEOTIDE SEQUENCE [LARGE SCALE GENOMIC DNA]</scope>
    <source>
        <strain evidence="3 4">F 1598</strain>
    </source>
</reference>
<dbReference type="InParanoid" id="A0A0C3BH56"/>
<evidence type="ECO:0000259" key="2">
    <source>
        <dbReference type="Pfam" id="PF20151"/>
    </source>
</evidence>
<sequence length="298" mass="33923">MALSFDAYVLQLQQSRVISYVDVASLCIWAYDYMLTLSLEISVIWTAPWNVPKVLFLLTRYNPIIDSTAAMYYFFHPGISETTCRIMYGIITWMFVVGTGCAEIILMIRTWAVWERDRRLAIALPIFFVLIWCAICISATRYLSSLEFVPIPQPFPPSCFISKRSSIRFVEWVLVMGFEACILLLMSVKAYQTVRNGPISGLVRLVHVDGILYYIVLFGLAVANMVVLLTLPEEYGNLLAFLQPIMHSVLTGRMLLQLRGYERRNIHGDGVTEFLGVCTPIQFMRNNIATSDNAPEDL</sequence>
<dbReference type="OrthoDB" id="3350812at2759"/>
<protein>
    <recommendedName>
        <fullName evidence="2">DUF6533 domain-containing protein</fullName>
    </recommendedName>
</protein>
<feature type="transmembrane region" description="Helical" evidence="1">
    <location>
        <begin position="86"/>
        <end position="108"/>
    </location>
</feature>
<feature type="domain" description="DUF6533" evidence="2">
    <location>
        <begin position="20"/>
        <end position="65"/>
    </location>
</feature>
<name>A0A0C3BH56_PILCF</name>
<dbReference type="HOGENOM" id="CLU_035509_11_3_1"/>
<feature type="transmembrane region" description="Helical" evidence="1">
    <location>
        <begin position="211"/>
        <end position="232"/>
    </location>
</feature>
<accession>A0A0C3BH56</accession>
<proteinExistence type="predicted"/>
<dbReference type="InterPro" id="IPR045340">
    <property type="entry name" value="DUF6533"/>
</dbReference>
<keyword evidence="1" id="KW-0472">Membrane</keyword>
<dbReference type="EMBL" id="KN833032">
    <property type="protein sequence ID" value="KIM76667.1"/>
    <property type="molecule type" value="Genomic_DNA"/>
</dbReference>
<feature type="transmembrane region" description="Helical" evidence="1">
    <location>
        <begin position="120"/>
        <end position="143"/>
    </location>
</feature>
<evidence type="ECO:0000313" key="3">
    <source>
        <dbReference type="EMBL" id="KIM76667.1"/>
    </source>
</evidence>
<dbReference type="AlphaFoldDB" id="A0A0C3BH56"/>
<keyword evidence="4" id="KW-1185">Reference proteome</keyword>
<keyword evidence="1" id="KW-1133">Transmembrane helix</keyword>
<organism evidence="3 4">
    <name type="scientific">Piloderma croceum (strain F 1598)</name>
    <dbReference type="NCBI Taxonomy" id="765440"/>
    <lineage>
        <taxon>Eukaryota</taxon>
        <taxon>Fungi</taxon>
        <taxon>Dikarya</taxon>
        <taxon>Basidiomycota</taxon>
        <taxon>Agaricomycotina</taxon>
        <taxon>Agaricomycetes</taxon>
        <taxon>Agaricomycetidae</taxon>
        <taxon>Atheliales</taxon>
        <taxon>Atheliaceae</taxon>
        <taxon>Piloderma</taxon>
    </lineage>
</organism>
<evidence type="ECO:0000256" key="1">
    <source>
        <dbReference type="SAM" id="Phobius"/>
    </source>
</evidence>
<keyword evidence="1" id="KW-0812">Transmembrane</keyword>
<gene>
    <name evidence="3" type="ORF">PILCRDRAFT_826071</name>
</gene>